<comment type="caution">
    <text evidence="1">The sequence shown here is derived from an EMBL/GenBank/DDBJ whole genome shotgun (WGS) entry which is preliminary data.</text>
</comment>
<dbReference type="AlphaFoldDB" id="A0A9P6SZP7"/>
<proteinExistence type="predicted"/>
<evidence type="ECO:0000313" key="1">
    <source>
        <dbReference type="EMBL" id="KAG0013735.1"/>
    </source>
</evidence>
<dbReference type="EMBL" id="JAAAID010000808">
    <property type="protein sequence ID" value="KAG0013735.1"/>
    <property type="molecule type" value="Genomic_DNA"/>
</dbReference>
<organism evidence="1 2">
    <name type="scientific">Entomortierella chlamydospora</name>
    <dbReference type="NCBI Taxonomy" id="101097"/>
    <lineage>
        <taxon>Eukaryota</taxon>
        <taxon>Fungi</taxon>
        <taxon>Fungi incertae sedis</taxon>
        <taxon>Mucoromycota</taxon>
        <taxon>Mortierellomycotina</taxon>
        <taxon>Mortierellomycetes</taxon>
        <taxon>Mortierellales</taxon>
        <taxon>Mortierellaceae</taxon>
        <taxon>Entomortierella</taxon>
    </lineage>
</organism>
<sequence length="508" mass="57363">MEMVVDLSKQTPLSKANVNEDPILVLPCGHALNMSSLDNHMRMRDYYYGDTNGTIGTTTFFKTKPLSKSQFSMIDCHSCHSPIAGLRRYGRRFKYAQLAAHLKEFEMARMTPIFTAEMRFRDALSTTERSLPKYLDKISRLVNTSIQEVIQKNVQAIWQVFSSSIPSSDPSSSSEQDEDITIKPRKVLGRFTSDGGFFLDTNISSLFYLYDIPGEQGQIWLDLIAPALRALKEFNEVHKQAGESPIHQLFKAADVKARSSGPCSDSRKDISHLMEECARECGLPSDGQAGSSFVRSIQGRADVLLLILGVTICVFEEISLKVYHDHPSACGWYTFIEDLLQCCVDHSHILRDAAIKGKYIRLERYAKVSLLDVYLKRMQLLGHRPFDRYNTLQKKKRNDVVYDAVTLFDRTLAEIRDIDKINNLWMGSLPKAHHLDAQMGTACKVALGELKKPPSGKEKPEILRNKQTELSRDGRWYRCPSGHSNRIIGDWEAIGGLTCPDCGARISV</sequence>
<protein>
    <submittedName>
        <fullName evidence="1">Uncharacterized protein</fullName>
    </submittedName>
</protein>
<evidence type="ECO:0000313" key="2">
    <source>
        <dbReference type="Proteomes" id="UP000703661"/>
    </source>
</evidence>
<gene>
    <name evidence="1" type="ORF">BGZ80_010887</name>
</gene>
<keyword evidence="2" id="KW-1185">Reference proteome</keyword>
<reference evidence="1" key="1">
    <citation type="journal article" date="2020" name="Fungal Divers.">
        <title>Resolving the Mortierellaceae phylogeny through synthesis of multi-gene phylogenetics and phylogenomics.</title>
        <authorList>
            <person name="Vandepol N."/>
            <person name="Liber J."/>
            <person name="Desiro A."/>
            <person name="Na H."/>
            <person name="Kennedy M."/>
            <person name="Barry K."/>
            <person name="Grigoriev I.V."/>
            <person name="Miller A.N."/>
            <person name="O'Donnell K."/>
            <person name="Stajich J.E."/>
            <person name="Bonito G."/>
        </authorList>
    </citation>
    <scope>NUCLEOTIDE SEQUENCE</scope>
    <source>
        <strain evidence="1">NRRL 2769</strain>
    </source>
</reference>
<accession>A0A9P6SZP7</accession>
<name>A0A9P6SZP7_9FUNG</name>
<dbReference type="Proteomes" id="UP000703661">
    <property type="component" value="Unassembled WGS sequence"/>
</dbReference>